<reference evidence="1" key="2">
    <citation type="journal article" date="2021" name="PeerJ">
        <title>Extensive microbial diversity within the chicken gut microbiome revealed by metagenomics and culture.</title>
        <authorList>
            <person name="Gilroy R."/>
            <person name="Ravi A."/>
            <person name="Getino M."/>
            <person name="Pursley I."/>
            <person name="Horton D.L."/>
            <person name="Alikhan N.F."/>
            <person name="Baker D."/>
            <person name="Gharbi K."/>
            <person name="Hall N."/>
            <person name="Watson M."/>
            <person name="Adriaenssens E.M."/>
            <person name="Foster-Nyarko E."/>
            <person name="Jarju S."/>
            <person name="Secka A."/>
            <person name="Antonio M."/>
            <person name="Oren A."/>
            <person name="Chaudhuri R.R."/>
            <person name="La Ragione R."/>
            <person name="Hildebrand F."/>
            <person name="Pallen M.J."/>
        </authorList>
    </citation>
    <scope>NUCLEOTIDE SEQUENCE</scope>
    <source>
        <strain evidence="1">ChiSjej4B22-8148</strain>
    </source>
</reference>
<evidence type="ECO:0000313" key="1">
    <source>
        <dbReference type="EMBL" id="HIR13224.1"/>
    </source>
</evidence>
<dbReference type="AlphaFoldDB" id="A0A9D1AD43"/>
<reference evidence="1" key="1">
    <citation type="submission" date="2020-10" db="EMBL/GenBank/DDBJ databases">
        <authorList>
            <person name="Gilroy R."/>
        </authorList>
    </citation>
    <scope>NUCLEOTIDE SEQUENCE</scope>
    <source>
        <strain evidence="1">ChiSjej4B22-8148</strain>
    </source>
</reference>
<protein>
    <submittedName>
        <fullName evidence="1">Uncharacterized protein</fullName>
    </submittedName>
</protein>
<proteinExistence type="predicted"/>
<evidence type="ECO:0000313" key="2">
    <source>
        <dbReference type="Proteomes" id="UP000886757"/>
    </source>
</evidence>
<name>A0A9D1AD43_9FIRM</name>
<dbReference type="EMBL" id="DVGK01000056">
    <property type="protein sequence ID" value="HIR13224.1"/>
    <property type="molecule type" value="Genomic_DNA"/>
</dbReference>
<organism evidence="1 2">
    <name type="scientific">Candidatus Choladousia intestinavium</name>
    <dbReference type="NCBI Taxonomy" id="2840727"/>
    <lineage>
        <taxon>Bacteria</taxon>
        <taxon>Bacillati</taxon>
        <taxon>Bacillota</taxon>
        <taxon>Clostridia</taxon>
        <taxon>Lachnospirales</taxon>
        <taxon>Lachnospiraceae</taxon>
        <taxon>Lachnospiraceae incertae sedis</taxon>
        <taxon>Candidatus Choladousia</taxon>
    </lineage>
</organism>
<feature type="non-terminal residue" evidence="1">
    <location>
        <position position="1"/>
    </location>
</feature>
<accession>A0A9D1AD43</accession>
<sequence length="262" mass="29693">RNQSRTEGPFRYLQKMAREGYAWAGQLTNTDEDDPALDGCVNGDNKYYMNGATFAQMIWMGRPVSEFLKAPVTAVNSQFDKVTTKGYYFDFLGAQIAYHISRKGDPPYYAANTYYDDNGTRRFTTFDDASAMAAELYRKGYEIPYSEVDVGDLVFYRAESLIDNSEDRRESACFRYITQVGVVYEKEEDQPPVIMEFSDVYSRLLGKNYIHKVSGATAFGLVRGAGLNYRIAMCARHPAAYGQPDNVPAAFGKYRNTNFDPE</sequence>
<dbReference type="Proteomes" id="UP000886757">
    <property type="component" value="Unassembled WGS sequence"/>
</dbReference>
<gene>
    <name evidence="1" type="ORF">IAB31_04795</name>
</gene>
<comment type="caution">
    <text evidence="1">The sequence shown here is derived from an EMBL/GenBank/DDBJ whole genome shotgun (WGS) entry which is preliminary data.</text>
</comment>